<reference evidence="9" key="1">
    <citation type="journal article" date="2019" name="Int. J. Syst. Evol. Microbiol.">
        <title>The Global Catalogue of Microorganisms (GCM) 10K type strain sequencing project: providing services to taxonomists for standard genome sequencing and annotation.</title>
        <authorList>
            <consortium name="The Broad Institute Genomics Platform"/>
            <consortium name="The Broad Institute Genome Sequencing Center for Infectious Disease"/>
            <person name="Wu L."/>
            <person name="Ma J."/>
        </authorList>
    </citation>
    <scope>NUCLEOTIDE SEQUENCE [LARGE SCALE GENOMIC DNA]</scope>
    <source>
        <strain evidence="9">CGMCC 1.15180</strain>
    </source>
</reference>
<dbReference type="Gene3D" id="3.10.50.40">
    <property type="match status" value="1"/>
</dbReference>
<dbReference type="InterPro" id="IPR001179">
    <property type="entry name" value="PPIase_FKBP_dom"/>
</dbReference>
<evidence type="ECO:0000259" key="7">
    <source>
        <dbReference type="PROSITE" id="PS50059"/>
    </source>
</evidence>
<keyword evidence="4 5" id="KW-0413">Isomerase</keyword>
<evidence type="ECO:0000313" key="9">
    <source>
        <dbReference type="Proteomes" id="UP001597361"/>
    </source>
</evidence>
<evidence type="ECO:0000256" key="1">
    <source>
        <dbReference type="ARBA" id="ARBA00000971"/>
    </source>
</evidence>
<comment type="similarity">
    <text evidence="2 6">Belongs to the FKBP-type PPIase family.</text>
</comment>
<dbReference type="InterPro" id="IPR046357">
    <property type="entry name" value="PPIase_dom_sf"/>
</dbReference>
<proteinExistence type="inferred from homology"/>
<dbReference type="PANTHER" id="PTHR43811:SF19">
    <property type="entry name" value="39 KDA FK506-BINDING NUCLEAR PROTEIN"/>
    <property type="match status" value="1"/>
</dbReference>
<keyword evidence="3 5" id="KW-0697">Rotamase</keyword>
<accession>A0ABW4VHD8</accession>
<dbReference type="GO" id="GO:0003755">
    <property type="term" value="F:peptidyl-prolyl cis-trans isomerase activity"/>
    <property type="evidence" value="ECO:0007669"/>
    <property type="project" value="UniProtKB-EC"/>
</dbReference>
<evidence type="ECO:0000256" key="3">
    <source>
        <dbReference type="ARBA" id="ARBA00023110"/>
    </source>
</evidence>
<evidence type="ECO:0000256" key="5">
    <source>
        <dbReference type="PROSITE-ProRule" id="PRU00277"/>
    </source>
</evidence>
<evidence type="ECO:0000256" key="2">
    <source>
        <dbReference type="ARBA" id="ARBA00006577"/>
    </source>
</evidence>
<dbReference type="EMBL" id="JBHUHR010000015">
    <property type="protein sequence ID" value="MFD2034067.1"/>
    <property type="molecule type" value="Genomic_DNA"/>
</dbReference>
<evidence type="ECO:0000256" key="6">
    <source>
        <dbReference type="RuleBase" id="RU003915"/>
    </source>
</evidence>
<dbReference type="Pfam" id="PF00254">
    <property type="entry name" value="FKBP_C"/>
    <property type="match status" value="1"/>
</dbReference>
<dbReference type="RefSeq" id="WP_376883920.1">
    <property type="nucleotide sequence ID" value="NZ_JBHUHR010000015.1"/>
</dbReference>
<dbReference type="PANTHER" id="PTHR43811">
    <property type="entry name" value="FKBP-TYPE PEPTIDYL-PROLYL CIS-TRANS ISOMERASE FKPA"/>
    <property type="match status" value="1"/>
</dbReference>
<protein>
    <recommendedName>
        <fullName evidence="6">Peptidyl-prolyl cis-trans isomerase</fullName>
        <ecNumber evidence="6">5.2.1.8</ecNumber>
    </recommendedName>
</protein>
<name>A0ABW4VHD8_9BACT</name>
<gene>
    <name evidence="8" type="ORF">ACFSKL_04650</name>
</gene>
<evidence type="ECO:0000256" key="4">
    <source>
        <dbReference type="ARBA" id="ARBA00023235"/>
    </source>
</evidence>
<organism evidence="8 9">
    <name type="scientific">Belliella marina</name>
    <dbReference type="NCBI Taxonomy" id="1644146"/>
    <lineage>
        <taxon>Bacteria</taxon>
        <taxon>Pseudomonadati</taxon>
        <taxon>Bacteroidota</taxon>
        <taxon>Cytophagia</taxon>
        <taxon>Cytophagales</taxon>
        <taxon>Cyclobacteriaceae</taxon>
        <taxon>Belliella</taxon>
    </lineage>
</organism>
<dbReference type="PROSITE" id="PS50059">
    <property type="entry name" value="FKBP_PPIASE"/>
    <property type="match status" value="1"/>
</dbReference>
<dbReference type="EC" id="5.2.1.8" evidence="6"/>
<feature type="domain" description="PPIase FKBP-type" evidence="7">
    <location>
        <begin position="77"/>
        <end position="182"/>
    </location>
</feature>
<sequence>MKKLQFLLLIPIISLIGCDQNPFGGPPYDVEGNLKIDSLKIEDYLRDNPIDGEIIRDPSGVVIIVQEEGEGSRPTTNTVVYTDYIGSLLDGSVFDTSIEAVAKEHDIFQENRNYSVLVFTIPPLTSAGNQIQGFNFGFRRLRPKSKAVLLIPSPWAYRNAENNEKIPPNSILRFDVDFKGID</sequence>
<keyword evidence="9" id="KW-1185">Reference proteome</keyword>
<dbReference type="PROSITE" id="PS51257">
    <property type="entry name" value="PROKAR_LIPOPROTEIN"/>
    <property type="match status" value="1"/>
</dbReference>
<evidence type="ECO:0000313" key="8">
    <source>
        <dbReference type="EMBL" id="MFD2034067.1"/>
    </source>
</evidence>
<comment type="catalytic activity">
    <reaction evidence="1 5 6">
        <text>[protein]-peptidylproline (omega=180) = [protein]-peptidylproline (omega=0)</text>
        <dbReference type="Rhea" id="RHEA:16237"/>
        <dbReference type="Rhea" id="RHEA-COMP:10747"/>
        <dbReference type="Rhea" id="RHEA-COMP:10748"/>
        <dbReference type="ChEBI" id="CHEBI:83833"/>
        <dbReference type="ChEBI" id="CHEBI:83834"/>
        <dbReference type="EC" id="5.2.1.8"/>
    </reaction>
</comment>
<dbReference type="SUPFAM" id="SSF54534">
    <property type="entry name" value="FKBP-like"/>
    <property type="match status" value="1"/>
</dbReference>
<dbReference type="Proteomes" id="UP001597361">
    <property type="component" value="Unassembled WGS sequence"/>
</dbReference>
<comment type="caution">
    <text evidence="8">The sequence shown here is derived from an EMBL/GenBank/DDBJ whole genome shotgun (WGS) entry which is preliminary data.</text>
</comment>